<proteinExistence type="predicted"/>
<organism evidence="2 3">
    <name type="scientific">Corynebacterium felinum</name>
    <dbReference type="NCBI Taxonomy" id="131318"/>
    <lineage>
        <taxon>Bacteria</taxon>
        <taxon>Bacillati</taxon>
        <taxon>Actinomycetota</taxon>
        <taxon>Actinomycetes</taxon>
        <taxon>Mycobacteriales</taxon>
        <taxon>Corynebacteriaceae</taxon>
        <taxon>Corynebacterium</taxon>
    </lineage>
</organism>
<keyword evidence="1" id="KW-1133">Transmembrane helix</keyword>
<dbReference type="Proteomes" id="UP001183619">
    <property type="component" value="Unassembled WGS sequence"/>
</dbReference>
<name>A0ABU2BC95_9CORY</name>
<keyword evidence="1" id="KW-0472">Membrane</keyword>
<evidence type="ECO:0000313" key="3">
    <source>
        <dbReference type="Proteomes" id="UP001183619"/>
    </source>
</evidence>
<comment type="caution">
    <text evidence="2">The sequence shown here is derived from an EMBL/GenBank/DDBJ whole genome shotgun (WGS) entry which is preliminary data.</text>
</comment>
<keyword evidence="1" id="KW-0812">Transmembrane</keyword>
<accession>A0ABU2BC95</accession>
<dbReference type="EMBL" id="JAVDYF010000001">
    <property type="protein sequence ID" value="MDR7355901.1"/>
    <property type="molecule type" value="Genomic_DNA"/>
</dbReference>
<evidence type="ECO:0000313" key="2">
    <source>
        <dbReference type="EMBL" id="MDR7355901.1"/>
    </source>
</evidence>
<gene>
    <name evidence="2" type="ORF">J2S37_002439</name>
</gene>
<evidence type="ECO:0000256" key="1">
    <source>
        <dbReference type="SAM" id="Phobius"/>
    </source>
</evidence>
<sequence length="58" mass="6602">MAQFMSRSCTLIQKQQGTTSNVLLCFIFGVIKKITAVLLIVLKRLFQTRELLSLGITW</sequence>
<reference evidence="2 3" key="1">
    <citation type="submission" date="2023-07" db="EMBL/GenBank/DDBJ databases">
        <title>Sequencing the genomes of 1000 actinobacteria strains.</title>
        <authorList>
            <person name="Klenk H.-P."/>
        </authorList>
    </citation>
    <scope>NUCLEOTIDE SEQUENCE [LARGE SCALE GENOMIC DNA]</scope>
    <source>
        <strain evidence="2 3">DSM 44508</strain>
    </source>
</reference>
<protein>
    <submittedName>
        <fullName evidence="2">Uncharacterized protein</fullName>
    </submittedName>
</protein>
<feature type="transmembrane region" description="Helical" evidence="1">
    <location>
        <begin position="21"/>
        <end position="42"/>
    </location>
</feature>
<keyword evidence="3" id="KW-1185">Reference proteome</keyword>